<dbReference type="InterPro" id="IPR001254">
    <property type="entry name" value="Trypsin_dom"/>
</dbReference>
<organism evidence="5 6">
    <name type="scientific">Diatraea saccharalis</name>
    <name type="common">sugarcane borer</name>
    <dbReference type="NCBI Taxonomy" id="40085"/>
    <lineage>
        <taxon>Eukaryota</taxon>
        <taxon>Metazoa</taxon>
        <taxon>Ecdysozoa</taxon>
        <taxon>Arthropoda</taxon>
        <taxon>Hexapoda</taxon>
        <taxon>Insecta</taxon>
        <taxon>Pterygota</taxon>
        <taxon>Neoptera</taxon>
        <taxon>Endopterygota</taxon>
        <taxon>Lepidoptera</taxon>
        <taxon>Glossata</taxon>
        <taxon>Ditrysia</taxon>
        <taxon>Pyraloidea</taxon>
        <taxon>Crambidae</taxon>
        <taxon>Crambinae</taxon>
        <taxon>Diatraea</taxon>
    </lineage>
</organism>
<protein>
    <recommendedName>
        <fullName evidence="3">Peptidase S1 domain-containing protein</fullName>
    </recommendedName>
</protein>
<dbReference type="Gene3D" id="2.40.10.10">
    <property type="entry name" value="Trypsin-like serine proteases"/>
    <property type="match status" value="1"/>
</dbReference>
<dbReference type="EMBL" id="OU893333">
    <property type="protein sequence ID" value="CAG9788864.1"/>
    <property type="molecule type" value="Genomic_DNA"/>
</dbReference>
<evidence type="ECO:0000256" key="1">
    <source>
        <dbReference type="ARBA" id="ARBA00023157"/>
    </source>
</evidence>
<evidence type="ECO:0000313" key="6">
    <source>
        <dbReference type="Proteomes" id="UP001153714"/>
    </source>
</evidence>
<dbReference type="AlphaFoldDB" id="A0A9N9WDS2"/>
<dbReference type="SUPFAM" id="SSF50494">
    <property type="entry name" value="Trypsin-like serine proteases"/>
    <property type="match status" value="1"/>
</dbReference>
<keyword evidence="6" id="KW-1185">Reference proteome</keyword>
<dbReference type="GO" id="GO:0006508">
    <property type="term" value="P:proteolysis"/>
    <property type="evidence" value="ECO:0007669"/>
    <property type="project" value="InterPro"/>
</dbReference>
<dbReference type="Pfam" id="PF00089">
    <property type="entry name" value="Trypsin"/>
    <property type="match status" value="1"/>
</dbReference>
<feature type="chain" id="PRO_5040652778" description="Peptidase S1 domain-containing protein" evidence="2">
    <location>
        <begin position="19"/>
        <end position="100"/>
    </location>
</feature>
<dbReference type="Proteomes" id="UP001153714">
    <property type="component" value="Chromosome 2"/>
</dbReference>
<reference evidence="5" key="2">
    <citation type="submission" date="2022-10" db="EMBL/GenBank/DDBJ databases">
        <authorList>
            <consortium name="ENA_rothamsted_submissions"/>
            <consortium name="culmorum"/>
            <person name="King R."/>
        </authorList>
    </citation>
    <scope>NUCLEOTIDE SEQUENCE</scope>
</reference>
<proteinExistence type="predicted"/>
<dbReference type="GO" id="GO:0004252">
    <property type="term" value="F:serine-type endopeptidase activity"/>
    <property type="evidence" value="ECO:0007669"/>
    <property type="project" value="InterPro"/>
</dbReference>
<accession>A0A9N9WDS2</accession>
<keyword evidence="2" id="KW-0732">Signal</keyword>
<dbReference type="InterPro" id="IPR018114">
    <property type="entry name" value="TRYPSIN_HIS"/>
</dbReference>
<dbReference type="InterPro" id="IPR043504">
    <property type="entry name" value="Peptidase_S1_PA_chymotrypsin"/>
</dbReference>
<dbReference type="PANTHER" id="PTHR24252:SF7">
    <property type="entry name" value="HYALIN"/>
    <property type="match status" value="1"/>
</dbReference>
<sequence>MFQFKVFVILLSLDYGLCFINLADVECGVYQARRARIVGGEDSLPSEFPWAASIWRQGAHQCGATVLTDRWLLTAGHCICRFVKRKIDEFTNELLISSLY</sequence>
<dbReference type="InterPro" id="IPR009003">
    <property type="entry name" value="Peptidase_S1_PA"/>
</dbReference>
<reference evidence="5" key="1">
    <citation type="submission" date="2021-12" db="EMBL/GenBank/DDBJ databases">
        <authorList>
            <person name="King R."/>
        </authorList>
    </citation>
    <scope>NUCLEOTIDE SEQUENCE</scope>
</reference>
<evidence type="ECO:0000313" key="5">
    <source>
        <dbReference type="EMBL" id="CAG9788872.1"/>
    </source>
</evidence>
<evidence type="ECO:0000259" key="3">
    <source>
        <dbReference type="Pfam" id="PF00089"/>
    </source>
</evidence>
<feature type="signal peptide" evidence="2">
    <location>
        <begin position="1"/>
        <end position="18"/>
    </location>
</feature>
<gene>
    <name evidence="4" type="ORF">DIATSA_LOCUS6647</name>
    <name evidence="5" type="ORF">DIATSA_LOCUS6653</name>
</gene>
<feature type="domain" description="Peptidase S1" evidence="3">
    <location>
        <begin position="37"/>
        <end position="81"/>
    </location>
</feature>
<evidence type="ECO:0000256" key="2">
    <source>
        <dbReference type="SAM" id="SignalP"/>
    </source>
</evidence>
<dbReference type="OrthoDB" id="7359583at2759"/>
<dbReference type="PROSITE" id="PS00134">
    <property type="entry name" value="TRYPSIN_HIS"/>
    <property type="match status" value="1"/>
</dbReference>
<evidence type="ECO:0000313" key="4">
    <source>
        <dbReference type="EMBL" id="CAG9788864.1"/>
    </source>
</evidence>
<name>A0A9N9WDS2_9NEOP</name>
<keyword evidence="1" id="KW-1015">Disulfide bond</keyword>
<dbReference type="EMBL" id="OU893333">
    <property type="protein sequence ID" value="CAG9788872.1"/>
    <property type="molecule type" value="Genomic_DNA"/>
</dbReference>
<dbReference type="PANTHER" id="PTHR24252">
    <property type="entry name" value="ACROSIN-RELATED"/>
    <property type="match status" value="1"/>
</dbReference>